<organism evidence="1 2">
    <name type="scientific">Limimaricola litoreus</name>
    <dbReference type="NCBI Taxonomy" id="2955316"/>
    <lineage>
        <taxon>Bacteria</taxon>
        <taxon>Pseudomonadati</taxon>
        <taxon>Pseudomonadota</taxon>
        <taxon>Alphaproteobacteria</taxon>
        <taxon>Rhodobacterales</taxon>
        <taxon>Paracoccaceae</taxon>
        <taxon>Limimaricola</taxon>
    </lineage>
</organism>
<dbReference type="RefSeq" id="WP_253329464.1">
    <property type="nucleotide sequence ID" value="NZ_JAMYXC010000029.1"/>
</dbReference>
<gene>
    <name evidence="1" type="ORF">NHG85_02405</name>
</gene>
<proteinExistence type="predicted"/>
<dbReference type="AlphaFoldDB" id="A0A9X2FMS9"/>
<comment type="caution">
    <text evidence="1">The sequence shown here is derived from an EMBL/GenBank/DDBJ whole genome shotgun (WGS) entry which is preliminary data.</text>
</comment>
<protein>
    <submittedName>
        <fullName evidence="1">Uncharacterized protein</fullName>
    </submittedName>
</protein>
<sequence>MDIVGKQDARPTLDLDKTMFLAASDPRVVFDSDQRASLEPKDRRLLAQMRLSALRCRSRSRIELAQACAMVGTRRDIPPDTVLDALIRTLGEALGRSPRFYRPTARALSFDESWLLRLIAALRDDDLTSATFLLHSRVPAQVRRSLVHLVARVASDSDTLTRLADATDDPASPKLERIAS</sequence>
<evidence type="ECO:0000313" key="2">
    <source>
        <dbReference type="Proteomes" id="UP001139477"/>
    </source>
</evidence>
<keyword evidence="2" id="KW-1185">Reference proteome</keyword>
<dbReference type="EMBL" id="JAMYXC010000029">
    <property type="protein sequence ID" value="MCP1167387.1"/>
    <property type="molecule type" value="Genomic_DNA"/>
</dbReference>
<reference evidence="1" key="1">
    <citation type="submission" date="2022-06" db="EMBL/GenBank/DDBJ databases">
        <title>Limimaricola sediminis sp. nov., isolated from an intertidal sediment.</title>
        <authorList>
            <person name="Shao X."/>
        </authorList>
    </citation>
    <scope>NUCLEOTIDE SEQUENCE</scope>
    <source>
        <strain evidence="1">ASW11-118</strain>
    </source>
</reference>
<evidence type="ECO:0000313" key="1">
    <source>
        <dbReference type="EMBL" id="MCP1167387.1"/>
    </source>
</evidence>
<dbReference type="Proteomes" id="UP001139477">
    <property type="component" value="Unassembled WGS sequence"/>
</dbReference>
<name>A0A9X2FMS9_9RHOB</name>
<accession>A0A9X2FMS9</accession>